<protein>
    <submittedName>
        <fullName evidence="1">Uncharacterized protein</fullName>
    </submittedName>
</protein>
<organism evidence="1 2">
    <name type="scientific">Blastococcus colisei</name>
    <dbReference type="NCBI Taxonomy" id="1564162"/>
    <lineage>
        <taxon>Bacteria</taxon>
        <taxon>Bacillati</taxon>
        <taxon>Actinomycetota</taxon>
        <taxon>Actinomycetes</taxon>
        <taxon>Geodermatophilales</taxon>
        <taxon>Geodermatophilaceae</taxon>
        <taxon>Blastococcus</taxon>
    </lineage>
</organism>
<reference evidence="1 2" key="1">
    <citation type="submission" date="2019-06" db="EMBL/GenBank/DDBJ databases">
        <title>Sequencing the genomes of 1000 actinobacteria strains.</title>
        <authorList>
            <person name="Klenk H.-P."/>
        </authorList>
    </citation>
    <scope>NUCLEOTIDE SEQUENCE [LARGE SCALE GENOMIC DNA]</scope>
    <source>
        <strain evidence="1 2">DSM 46837</strain>
    </source>
</reference>
<gene>
    <name evidence="1" type="ORF">FHU33_4010</name>
</gene>
<dbReference type="Proteomes" id="UP000319865">
    <property type="component" value="Unassembled WGS sequence"/>
</dbReference>
<proteinExistence type="predicted"/>
<sequence>MRRVFGMASPPRSFLLLYNRRSGALAVQEFSGPDSRARALRERFREERARTDKDLEVVVVTAETLDEVKNTHGRYFMTTEDLTQRAIKSGFIRGQGSLA</sequence>
<keyword evidence="2" id="KW-1185">Reference proteome</keyword>
<comment type="caution">
    <text evidence="1">The sequence shown here is derived from an EMBL/GenBank/DDBJ whole genome shotgun (WGS) entry which is preliminary data.</text>
</comment>
<name>A0A543NZY8_9ACTN</name>
<evidence type="ECO:0000313" key="1">
    <source>
        <dbReference type="EMBL" id="TQN37363.1"/>
    </source>
</evidence>
<dbReference type="EMBL" id="VFQE01000002">
    <property type="protein sequence ID" value="TQN37363.1"/>
    <property type="molecule type" value="Genomic_DNA"/>
</dbReference>
<accession>A0A543NZY8</accession>
<dbReference type="AlphaFoldDB" id="A0A543NZY8"/>
<evidence type="ECO:0000313" key="2">
    <source>
        <dbReference type="Proteomes" id="UP000319865"/>
    </source>
</evidence>